<dbReference type="AlphaFoldDB" id="X1LZX4"/>
<keyword evidence="7" id="KW-0239">DNA-directed DNA polymerase</keyword>
<dbReference type="GO" id="GO:0005737">
    <property type="term" value="C:cytoplasm"/>
    <property type="evidence" value="ECO:0007669"/>
    <property type="project" value="UniProtKB-SubCell"/>
</dbReference>
<feature type="domain" description="DNA polymerase III beta sliding clamp N-terminal" evidence="9">
    <location>
        <begin position="1"/>
        <end position="117"/>
    </location>
</feature>
<comment type="similarity">
    <text evidence="2">Belongs to the beta sliding clamp family.</text>
</comment>
<accession>X1LZX4</accession>
<evidence type="ECO:0000259" key="10">
    <source>
        <dbReference type="Pfam" id="PF02767"/>
    </source>
</evidence>
<keyword evidence="4" id="KW-0808">Transferase</keyword>
<keyword evidence="6" id="KW-0235">DNA replication</keyword>
<comment type="caution">
    <text evidence="11">The sequence shown here is derived from an EMBL/GenBank/DDBJ whole genome shotgun (WGS) entry which is preliminary data.</text>
</comment>
<dbReference type="PANTHER" id="PTHR30478">
    <property type="entry name" value="DNA POLYMERASE III SUBUNIT BETA"/>
    <property type="match status" value="1"/>
</dbReference>
<name>X1LZX4_9ZZZZ</name>
<evidence type="ECO:0000256" key="6">
    <source>
        <dbReference type="ARBA" id="ARBA00022705"/>
    </source>
</evidence>
<dbReference type="SUPFAM" id="SSF55979">
    <property type="entry name" value="DNA clamp"/>
    <property type="match status" value="2"/>
</dbReference>
<sequence length="199" mass="22093">MKFQTTRTGLLDTILFSIRAIGTRVSSFILNGVMLDVGEELTTYSTDLETSIKSTMEVKVLEKGKAVVPARILVNILKSLKESRIELELDKSTNRVKIACENALFTLNTLSLEAYPGFPEIKKENYIKINLNKFKNLVIKAQKAASLDEGRAILTGVLLEIEEGLLSMVATDSYRLSLVKEKIDTGIPSMKIVSNSYNT</sequence>
<dbReference type="EMBL" id="BARV01003762">
    <property type="protein sequence ID" value="GAI11371.1"/>
    <property type="molecule type" value="Genomic_DNA"/>
</dbReference>
<feature type="non-terminal residue" evidence="11">
    <location>
        <position position="199"/>
    </location>
</feature>
<evidence type="ECO:0000256" key="3">
    <source>
        <dbReference type="ARBA" id="ARBA00022490"/>
    </source>
</evidence>
<dbReference type="GO" id="GO:0006271">
    <property type="term" value="P:DNA strand elongation involved in DNA replication"/>
    <property type="evidence" value="ECO:0007669"/>
    <property type="project" value="TreeGrafter"/>
</dbReference>
<evidence type="ECO:0000313" key="11">
    <source>
        <dbReference type="EMBL" id="GAI11371.1"/>
    </source>
</evidence>
<dbReference type="PANTHER" id="PTHR30478:SF0">
    <property type="entry name" value="BETA SLIDING CLAMP"/>
    <property type="match status" value="1"/>
</dbReference>
<dbReference type="Pfam" id="PF02767">
    <property type="entry name" value="DNA_pol3_beta_2"/>
    <property type="match status" value="1"/>
</dbReference>
<feature type="domain" description="DNA polymerase III beta sliding clamp central" evidence="10">
    <location>
        <begin position="129"/>
        <end position="186"/>
    </location>
</feature>
<dbReference type="CDD" id="cd00140">
    <property type="entry name" value="beta_clamp"/>
    <property type="match status" value="1"/>
</dbReference>
<dbReference type="Pfam" id="PF00712">
    <property type="entry name" value="DNA_pol3_beta"/>
    <property type="match status" value="1"/>
</dbReference>
<keyword evidence="8" id="KW-0238">DNA-binding</keyword>
<dbReference type="InterPro" id="IPR022637">
    <property type="entry name" value="DNA_polIII_beta_cen"/>
</dbReference>
<reference evidence="11" key="1">
    <citation type="journal article" date="2014" name="Front. Microbiol.">
        <title>High frequency of phylogenetically diverse reductive dehalogenase-homologous genes in deep subseafloor sedimentary metagenomes.</title>
        <authorList>
            <person name="Kawai M."/>
            <person name="Futagami T."/>
            <person name="Toyoda A."/>
            <person name="Takaki Y."/>
            <person name="Nishi S."/>
            <person name="Hori S."/>
            <person name="Arai W."/>
            <person name="Tsubouchi T."/>
            <person name="Morono Y."/>
            <person name="Uchiyama I."/>
            <person name="Ito T."/>
            <person name="Fujiyama A."/>
            <person name="Inagaki F."/>
            <person name="Takami H."/>
        </authorList>
    </citation>
    <scope>NUCLEOTIDE SEQUENCE</scope>
    <source>
        <strain evidence="11">Expedition CK06-06</strain>
    </source>
</reference>
<dbReference type="GO" id="GO:0009360">
    <property type="term" value="C:DNA polymerase III complex"/>
    <property type="evidence" value="ECO:0007669"/>
    <property type="project" value="InterPro"/>
</dbReference>
<keyword evidence="5" id="KW-0548">Nucleotidyltransferase</keyword>
<organism evidence="11">
    <name type="scientific">marine sediment metagenome</name>
    <dbReference type="NCBI Taxonomy" id="412755"/>
    <lineage>
        <taxon>unclassified sequences</taxon>
        <taxon>metagenomes</taxon>
        <taxon>ecological metagenomes</taxon>
    </lineage>
</organism>
<dbReference type="Gene3D" id="3.10.150.10">
    <property type="entry name" value="DNA Polymerase III, subunit A, domain 2"/>
    <property type="match status" value="2"/>
</dbReference>
<dbReference type="InterPro" id="IPR046938">
    <property type="entry name" value="DNA_clamp_sf"/>
</dbReference>
<protein>
    <recommendedName>
        <fullName evidence="12">DNA polymerase III beta sliding clamp N-terminal domain-containing protein</fullName>
    </recommendedName>
</protein>
<evidence type="ECO:0000259" key="9">
    <source>
        <dbReference type="Pfam" id="PF00712"/>
    </source>
</evidence>
<dbReference type="GO" id="GO:0008408">
    <property type="term" value="F:3'-5' exonuclease activity"/>
    <property type="evidence" value="ECO:0007669"/>
    <property type="project" value="InterPro"/>
</dbReference>
<gene>
    <name evidence="11" type="ORF">S06H3_08792</name>
</gene>
<evidence type="ECO:0000256" key="1">
    <source>
        <dbReference type="ARBA" id="ARBA00004496"/>
    </source>
</evidence>
<dbReference type="InterPro" id="IPR001001">
    <property type="entry name" value="DNA_polIII_beta"/>
</dbReference>
<evidence type="ECO:0000256" key="4">
    <source>
        <dbReference type="ARBA" id="ARBA00022679"/>
    </source>
</evidence>
<evidence type="ECO:0000256" key="5">
    <source>
        <dbReference type="ARBA" id="ARBA00022695"/>
    </source>
</evidence>
<dbReference type="SMART" id="SM00480">
    <property type="entry name" value="POL3Bc"/>
    <property type="match status" value="1"/>
</dbReference>
<evidence type="ECO:0000256" key="8">
    <source>
        <dbReference type="ARBA" id="ARBA00023125"/>
    </source>
</evidence>
<comment type="subcellular location">
    <subcellularLocation>
        <location evidence="1">Cytoplasm</location>
    </subcellularLocation>
</comment>
<evidence type="ECO:0008006" key="12">
    <source>
        <dbReference type="Google" id="ProtNLM"/>
    </source>
</evidence>
<keyword evidence="3" id="KW-0963">Cytoplasm</keyword>
<evidence type="ECO:0000256" key="2">
    <source>
        <dbReference type="ARBA" id="ARBA00010752"/>
    </source>
</evidence>
<dbReference type="InterPro" id="IPR022634">
    <property type="entry name" value="DNA_polIII_beta_N"/>
</dbReference>
<proteinExistence type="inferred from homology"/>
<dbReference type="GO" id="GO:0003677">
    <property type="term" value="F:DNA binding"/>
    <property type="evidence" value="ECO:0007669"/>
    <property type="project" value="UniProtKB-KW"/>
</dbReference>
<evidence type="ECO:0000256" key="7">
    <source>
        <dbReference type="ARBA" id="ARBA00022932"/>
    </source>
</evidence>
<dbReference type="GO" id="GO:0003887">
    <property type="term" value="F:DNA-directed DNA polymerase activity"/>
    <property type="evidence" value="ECO:0007669"/>
    <property type="project" value="UniProtKB-KW"/>
</dbReference>